<sequence>MIKQMPSGNDVKLSILGDQPYPAYELRNIVRFLDDTDWQAGAKLLDQIQISEDELKQDFIPAYKVLDGFHYCAKHYGPVLAARIGQSYSVEDLGVFGYAIASSQNLGHALALTDQYHSLLGNLLKRVTLSHSDYLKCKLLNIQNLDADTLSFFIALSNSAKLHLGRKIFGDDLHYQEVFFTFSDEDNRAVYETIYGCPIEFNADHNGWSIDKNDLKRTKLVSHNEDMKNYLPYCNELMEDLKQKDSLVNEIQQILISCAGDYPDIEMLASAFNVSSRTLRRQLANVGTSYQKILNKVRCHLSIEYLSKTDIAIEDISNLIGFSDVTNFRHAFKKWVGQTPSYYRKHYI</sequence>
<reference evidence="5 6" key="1">
    <citation type="submission" date="2006-03" db="EMBL/GenBank/DDBJ databases">
        <authorList>
            <person name="Pinhassi J."/>
            <person name="Pedros-Alio C."/>
            <person name="Ferriera S."/>
            <person name="Johnson J."/>
            <person name="Kravitz S."/>
            <person name="Halpern A."/>
            <person name="Remington K."/>
            <person name="Beeson K."/>
            <person name="Tran B."/>
            <person name="Rogers Y.-H."/>
            <person name="Friedman R."/>
            <person name="Venter J.C."/>
        </authorList>
    </citation>
    <scope>NUCLEOTIDE SEQUENCE [LARGE SCALE GENOMIC DNA]</scope>
    <source>
        <strain evidence="5 6">RED65</strain>
    </source>
</reference>
<dbReference type="PANTHER" id="PTHR47894:SF1">
    <property type="entry name" value="HTH-TYPE TRANSCRIPTIONAL REGULATOR VQSM"/>
    <property type="match status" value="1"/>
</dbReference>
<feature type="domain" description="HTH araC/xylS-type" evidence="4">
    <location>
        <begin position="249"/>
        <end position="346"/>
    </location>
</feature>
<comment type="caution">
    <text evidence="5">The sequence shown here is derived from an EMBL/GenBank/DDBJ whole genome shotgun (WGS) entry which is preliminary data.</text>
</comment>
<dbReference type="Proteomes" id="UP000004263">
    <property type="component" value="Unassembled WGS sequence"/>
</dbReference>
<dbReference type="SUPFAM" id="SSF46689">
    <property type="entry name" value="Homeodomain-like"/>
    <property type="match status" value="1"/>
</dbReference>
<dbReference type="AlphaFoldDB" id="Q1N2P4"/>
<dbReference type="PRINTS" id="PR00032">
    <property type="entry name" value="HTHARAC"/>
</dbReference>
<dbReference type="EMBL" id="AAQH01000006">
    <property type="protein sequence ID" value="EAT12625.1"/>
    <property type="molecule type" value="Genomic_DNA"/>
</dbReference>
<accession>Q1N2P4</accession>
<organism evidence="5 6">
    <name type="scientific">Bermanella marisrubri</name>
    <dbReference type="NCBI Taxonomy" id="207949"/>
    <lineage>
        <taxon>Bacteria</taxon>
        <taxon>Pseudomonadati</taxon>
        <taxon>Pseudomonadota</taxon>
        <taxon>Gammaproteobacteria</taxon>
        <taxon>Oceanospirillales</taxon>
        <taxon>Oceanospirillaceae</taxon>
        <taxon>Bermanella</taxon>
    </lineage>
</organism>
<evidence type="ECO:0000256" key="2">
    <source>
        <dbReference type="ARBA" id="ARBA00023125"/>
    </source>
</evidence>
<dbReference type="GO" id="GO:0003700">
    <property type="term" value="F:DNA-binding transcription factor activity"/>
    <property type="evidence" value="ECO:0007669"/>
    <property type="project" value="InterPro"/>
</dbReference>
<evidence type="ECO:0000259" key="4">
    <source>
        <dbReference type="PROSITE" id="PS01124"/>
    </source>
</evidence>
<dbReference type="InterPro" id="IPR032687">
    <property type="entry name" value="AraC-type_N"/>
</dbReference>
<evidence type="ECO:0000256" key="3">
    <source>
        <dbReference type="ARBA" id="ARBA00023163"/>
    </source>
</evidence>
<dbReference type="Pfam" id="PF12625">
    <property type="entry name" value="Arabinose_bd"/>
    <property type="match status" value="1"/>
</dbReference>
<evidence type="ECO:0000313" key="6">
    <source>
        <dbReference type="Proteomes" id="UP000004263"/>
    </source>
</evidence>
<dbReference type="InterPro" id="IPR020449">
    <property type="entry name" value="Tscrpt_reg_AraC-type_HTH"/>
</dbReference>
<dbReference type="InterPro" id="IPR018060">
    <property type="entry name" value="HTH_AraC"/>
</dbReference>
<dbReference type="GO" id="GO:0000976">
    <property type="term" value="F:transcription cis-regulatory region binding"/>
    <property type="evidence" value="ECO:0007669"/>
    <property type="project" value="TreeGrafter"/>
</dbReference>
<dbReference type="Pfam" id="PF12833">
    <property type="entry name" value="HTH_18"/>
    <property type="match status" value="1"/>
</dbReference>
<dbReference type="STRING" id="207949.RED65_07008"/>
<keyword evidence="1" id="KW-0805">Transcription regulation</keyword>
<dbReference type="HOGENOM" id="CLU_047522_3_4_6"/>
<dbReference type="Gene3D" id="1.10.10.60">
    <property type="entry name" value="Homeodomain-like"/>
    <property type="match status" value="1"/>
</dbReference>
<protein>
    <submittedName>
        <fullName evidence="5">AraC-type DNA-binding domain-containing protein</fullName>
    </submittedName>
</protein>
<keyword evidence="2 5" id="KW-0238">DNA-binding</keyword>
<evidence type="ECO:0000256" key="1">
    <source>
        <dbReference type="ARBA" id="ARBA00023015"/>
    </source>
</evidence>
<dbReference type="PANTHER" id="PTHR47894">
    <property type="entry name" value="HTH-TYPE TRANSCRIPTIONAL REGULATOR GADX"/>
    <property type="match status" value="1"/>
</dbReference>
<dbReference type="PROSITE" id="PS01124">
    <property type="entry name" value="HTH_ARAC_FAMILY_2"/>
    <property type="match status" value="1"/>
</dbReference>
<dbReference type="GO" id="GO:0005829">
    <property type="term" value="C:cytosol"/>
    <property type="evidence" value="ECO:0007669"/>
    <property type="project" value="TreeGrafter"/>
</dbReference>
<name>Q1N2P4_9GAMM</name>
<gene>
    <name evidence="5" type="ORF">RED65_07008</name>
</gene>
<keyword evidence="3" id="KW-0804">Transcription</keyword>
<dbReference type="RefSeq" id="WP_007016226.1">
    <property type="nucleotide sequence ID" value="NZ_AAQH01000006.1"/>
</dbReference>
<dbReference type="InterPro" id="IPR009057">
    <property type="entry name" value="Homeodomain-like_sf"/>
</dbReference>
<evidence type="ECO:0000313" key="5">
    <source>
        <dbReference type="EMBL" id="EAT12625.1"/>
    </source>
</evidence>
<dbReference type="SMART" id="SM00342">
    <property type="entry name" value="HTH_ARAC"/>
    <property type="match status" value="1"/>
</dbReference>
<proteinExistence type="predicted"/>
<keyword evidence="6" id="KW-1185">Reference proteome</keyword>